<name>A0A8D0HRS5_SPHPU</name>
<evidence type="ECO:0000256" key="3">
    <source>
        <dbReference type="ARBA" id="ARBA00022553"/>
    </source>
</evidence>
<feature type="region of interest" description="Disordered" evidence="12">
    <location>
        <begin position="190"/>
        <end position="216"/>
    </location>
</feature>
<dbReference type="SUPFAM" id="SSF46785">
    <property type="entry name" value="Winged helix' DNA-binding domain"/>
    <property type="match status" value="1"/>
</dbReference>
<evidence type="ECO:0000256" key="10">
    <source>
        <dbReference type="ARBA" id="ARBA00034872"/>
    </source>
</evidence>
<dbReference type="OMA" id="PPELPFM"/>
<dbReference type="InterPro" id="IPR050211">
    <property type="entry name" value="FOX_domain-containing"/>
</dbReference>
<evidence type="ECO:0000256" key="4">
    <source>
        <dbReference type="ARBA" id="ARBA00022782"/>
    </source>
</evidence>
<evidence type="ECO:0000313" key="15">
    <source>
        <dbReference type="Proteomes" id="UP000694392"/>
    </source>
</evidence>
<dbReference type="InterPro" id="IPR001766">
    <property type="entry name" value="Fork_head_dom"/>
</dbReference>
<sequence>AERAKSRGSGAHGADGAGEPAAPQKPPYSYVALIAMAIQASPEQRLPLSGIYQYIARRFPYYRLSQKGWQNSIRHNLSLNECFLKVPREGDAERKGNYWTLDPAFQDMFEQGNYRRRRRVKRPPRPPPPPYYLPHQSHRAAAYLVGNPWAPLGQPQPSYPLSNSPSGVAVSSYSAYPRLLLPGGMAHQQLSSAAGGAGSCPYHQQSPPELGIHSFG</sequence>
<evidence type="ECO:0000256" key="2">
    <source>
        <dbReference type="ARBA" id="ARBA00022499"/>
    </source>
</evidence>
<keyword evidence="7 11" id="KW-0238">DNA-binding</keyword>
<protein>
    <recommendedName>
        <fullName evidence="10">Forkhead box protein L2</fullName>
    </recommendedName>
</protein>
<evidence type="ECO:0000256" key="12">
    <source>
        <dbReference type="SAM" id="MobiDB-lite"/>
    </source>
</evidence>
<feature type="region of interest" description="Disordered" evidence="12">
    <location>
        <begin position="1"/>
        <end position="23"/>
    </location>
</feature>
<evidence type="ECO:0000256" key="6">
    <source>
        <dbReference type="ARBA" id="ARBA00023015"/>
    </source>
</evidence>
<dbReference type="PROSITE" id="PS00658">
    <property type="entry name" value="FORK_HEAD_2"/>
    <property type="match status" value="1"/>
</dbReference>
<dbReference type="Proteomes" id="UP000694392">
    <property type="component" value="Unplaced"/>
</dbReference>
<evidence type="ECO:0000313" key="14">
    <source>
        <dbReference type="Ensembl" id="ENSSPUP00000024827.1"/>
    </source>
</evidence>
<accession>A0A8D0HRS5</accession>
<dbReference type="CDD" id="cd20028">
    <property type="entry name" value="FH_FOXL2"/>
    <property type="match status" value="1"/>
</dbReference>
<evidence type="ECO:0000256" key="9">
    <source>
        <dbReference type="ARBA" id="ARBA00023242"/>
    </source>
</evidence>
<evidence type="ECO:0000256" key="5">
    <source>
        <dbReference type="ARBA" id="ARBA00022843"/>
    </source>
</evidence>
<dbReference type="GO" id="GO:0005634">
    <property type="term" value="C:nucleus"/>
    <property type="evidence" value="ECO:0007669"/>
    <property type="project" value="UniProtKB-SubCell"/>
</dbReference>
<dbReference type="PROSITE" id="PS00657">
    <property type="entry name" value="FORK_HEAD_1"/>
    <property type="match status" value="1"/>
</dbReference>
<feature type="domain" description="Fork-head" evidence="13">
    <location>
        <begin position="25"/>
        <end position="119"/>
    </location>
</feature>
<organism evidence="14 15">
    <name type="scientific">Sphenodon punctatus</name>
    <name type="common">Tuatara</name>
    <name type="synonym">Hatteria punctata</name>
    <dbReference type="NCBI Taxonomy" id="8508"/>
    <lineage>
        <taxon>Eukaryota</taxon>
        <taxon>Metazoa</taxon>
        <taxon>Chordata</taxon>
        <taxon>Craniata</taxon>
        <taxon>Vertebrata</taxon>
        <taxon>Euteleostomi</taxon>
        <taxon>Lepidosauria</taxon>
        <taxon>Sphenodontia</taxon>
        <taxon>Sphenodontidae</taxon>
        <taxon>Sphenodon</taxon>
    </lineage>
</organism>
<keyword evidence="3" id="KW-0597">Phosphoprotein</keyword>
<keyword evidence="6" id="KW-0805">Transcription regulation</keyword>
<dbReference type="InterPro" id="IPR036388">
    <property type="entry name" value="WH-like_DNA-bd_sf"/>
</dbReference>
<dbReference type="GO" id="GO:0009653">
    <property type="term" value="P:anatomical structure morphogenesis"/>
    <property type="evidence" value="ECO:0007669"/>
    <property type="project" value="TreeGrafter"/>
</dbReference>
<dbReference type="InterPro" id="IPR047515">
    <property type="entry name" value="FH_FOXL2"/>
</dbReference>
<evidence type="ECO:0000256" key="8">
    <source>
        <dbReference type="ARBA" id="ARBA00023163"/>
    </source>
</evidence>
<evidence type="ECO:0000256" key="1">
    <source>
        <dbReference type="ARBA" id="ARBA00004123"/>
    </source>
</evidence>
<dbReference type="Gene3D" id="1.10.10.10">
    <property type="entry name" value="Winged helix-like DNA-binding domain superfamily/Winged helix DNA-binding domain"/>
    <property type="match status" value="1"/>
</dbReference>
<dbReference type="GO" id="GO:0000978">
    <property type="term" value="F:RNA polymerase II cis-regulatory region sequence-specific DNA binding"/>
    <property type="evidence" value="ECO:0007669"/>
    <property type="project" value="TreeGrafter"/>
</dbReference>
<dbReference type="InterPro" id="IPR036390">
    <property type="entry name" value="WH_DNA-bd_sf"/>
</dbReference>
<dbReference type="SMART" id="SM00339">
    <property type="entry name" value="FH"/>
    <property type="match status" value="1"/>
</dbReference>
<reference evidence="14" key="1">
    <citation type="submission" date="2025-08" db="UniProtKB">
        <authorList>
            <consortium name="Ensembl"/>
        </authorList>
    </citation>
    <scope>IDENTIFICATION</scope>
</reference>
<dbReference type="PRINTS" id="PR00053">
    <property type="entry name" value="FORKHEAD"/>
</dbReference>
<proteinExistence type="predicted"/>
<dbReference type="Ensembl" id="ENSSPUT00000026502.1">
    <property type="protein sequence ID" value="ENSSPUP00000024827.1"/>
    <property type="gene ID" value="ENSSPUG00000019036.1"/>
</dbReference>
<dbReference type="PANTHER" id="PTHR11829:SF411">
    <property type="entry name" value="FORKHEAD BOX PROTEIN L2"/>
    <property type="match status" value="1"/>
</dbReference>
<evidence type="ECO:0000256" key="11">
    <source>
        <dbReference type="PROSITE-ProRule" id="PRU00089"/>
    </source>
</evidence>
<dbReference type="FunFam" id="1.10.10.10:FF:000016">
    <property type="entry name" value="Forkhead box protein I1"/>
    <property type="match status" value="1"/>
</dbReference>
<evidence type="ECO:0000256" key="7">
    <source>
        <dbReference type="ARBA" id="ARBA00023125"/>
    </source>
</evidence>
<keyword evidence="9 11" id="KW-0539">Nucleus</keyword>
<dbReference type="GO" id="GO:0030154">
    <property type="term" value="P:cell differentiation"/>
    <property type="evidence" value="ECO:0007669"/>
    <property type="project" value="UniProtKB-KW"/>
</dbReference>
<comment type="subcellular location">
    <subcellularLocation>
        <location evidence="1 11">Nucleus</location>
    </subcellularLocation>
</comment>
<keyword evidence="8" id="KW-0804">Transcription</keyword>
<dbReference type="InterPro" id="IPR030456">
    <property type="entry name" value="TF_fork_head_CS_2"/>
</dbReference>
<dbReference type="GO" id="GO:0000981">
    <property type="term" value="F:DNA-binding transcription factor activity, RNA polymerase II-specific"/>
    <property type="evidence" value="ECO:0007669"/>
    <property type="project" value="TreeGrafter"/>
</dbReference>
<dbReference type="AlphaFoldDB" id="A0A8D0HRS5"/>
<reference evidence="14" key="2">
    <citation type="submission" date="2025-09" db="UniProtKB">
        <authorList>
            <consortium name="Ensembl"/>
        </authorList>
    </citation>
    <scope>IDENTIFICATION</scope>
</reference>
<dbReference type="GeneTree" id="ENSGT00940000162075"/>
<dbReference type="PANTHER" id="PTHR11829">
    <property type="entry name" value="FORKHEAD BOX PROTEIN"/>
    <property type="match status" value="1"/>
</dbReference>
<keyword evidence="4" id="KW-0221">Differentiation</keyword>
<feature type="DNA-binding region" description="Fork-head" evidence="11">
    <location>
        <begin position="25"/>
        <end position="119"/>
    </location>
</feature>
<dbReference type="InterPro" id="IPR018122">
    <property type="entry name" value="TF_fork_head_CS_1"/>
</dbReference>
<keyword evidence="5" id="KW-0832">Ubl conjugation</keyword>
<keyword evidence="2" id="KW-1017">Isopeptide bond</keyword>
<keyword evidence="15" id="KW-1185">Reference proteome</keyword>
<evidence type="ECO:0000259" key="13">
    <source>
        <dbReference type="PROSITE" id="PS50039"/>
    </source>
</evidence>
<dbReference type="Pfam" id="PF00250">
    <property type="entry name" value="Forkhead"/>
    <property type="match status" value="1"/>
</dbReference>
<dbReference type="PROSITE" id="PS50039">
    <property type="entry name" value="FORK_HEAD_3"/>
    <property type="match status" value="1"/>
</dbReference>